<keyword evidence="1" id="KW-0812">Transmembrane</keyword>
<keyword evidence="1" id="KW-0472">Membrane</keyword>
<reference evidence="2 3" key="1">
    <citation type="journal article" date="2015" name="Nature">
        <title>rRNA introns, odd ribosomes, and small enigmatic genomes across a large radiation of phyla.</title>
        <authorList>
            <person name="Brown C.T."/>
            <person name="Hug L.A."/>
            <person name="Thomas B.C."/>
            <person name="Sharon I."/>
            <person name="Castelle C.J."/>
            <person name="Singh A."/>
            <person name="Wilkins M.J."/>
            <person name="Williams K.H."/>
            <person name="Banfield J.F."/>
        </authorList>
    </citation>
    <scope>NUCLEOTIDE SEQUENCE [LARGE SCALE GENOMIC DNA]</scope>
</reference>
<comment type="caution">
    <text evidence="2">The sequence shown here is derived from an EMBL/GenBank/DDBJ whole genome shotgun (WGS) entry which is preliminary data.</text>
</comment>
<name>A0A0G1D9T1_9BACT</name>
<dbReference type="AlphaFoldDB" id="A0A0G1D9T1"/>
<proteinExistence type="predicted"/>
<evidence type="ECO:0000313" key="2">
    <source>
        <dbReference type="EMBL" id="KKS94477.1"/>
    </source>
</evidence>
<accession>A0A0G1D9T1</accession>
<keyword evidence="1" id="KW-1133">Transmembrane helix</keyword>
<gene>
    <name evidence="2" type="ORF">UV68_C0011G0008</name>
</gene>
<organism evidence="2 3">
    <name type="scientific">Candidatus Collierbacteria bacterium GW2011_GWC2_43_12</name>
    <dbReference type="NCBI Taxonomy" id="1618390"/>
    <lineage>
        <taxon>Bacteria</taxon>
        <taxon>Candidatus Collieribacteriota</taxon>
    </lineage>
</organism>
<evidence type="ECO:0008006" key="4">
    <source>
        <dbReference type="Google" id="ProtNLM"/>
    </source>
</evidence>
<dbReference type="EMBL" id="LCFK01000011">
    <property type="protein sequence ID" value="KKS94477.1"/>
    <property type="molecule type" value="Genomic_DNA"/>
</dbReference>
<evidence type="ECO:0000256" key="1">
    <source>
        <dbReference type="SAM" id="Phobius"/>
    </source>
</evidence>
<feature type="transmembrane region" description="Helical" evidence="1">
    <location>
        <begin position="36"/>
        <end position="62"/>
    </location>
</feature>
<feature type="transmembrane region" description="Helical" evidence="1">
    <location>
        <begin position="7"/>
        <end position="30"/>
    </location>
</feature>
<dbReference type="Proteomes" id="UP000033980">
    <property type="component" value="Unassembled WGS sequence"/>
</dbReference>
<sequence length="81" mass="9545">MKKYAPLMLSCIQSLAISAITLVHLLYLLAHPSLGQFAILLFSMAVTAASWIVSFVWTFQFLKDNGYWRKWQRWTRKHFPR</sequence>
<evidence type="ECO:0000313" key="3">
    <source>
        <dbReference type="Proteomes" id="UP000033980"/>
    </source>
</evidence>
<protein>
    <recommendedName>
        <fullName evidence="4">DUF418 domain-containing protein</fullName>
    </recommendedName>
</protein>